<protein>
    <submittedName>
        <fullName evidence="2">Uncharacterized protein</fullName>
    </submittedName>
</protein>
<feature type="compositionally biased region" description="Low complexity" evidence="1">
    <location>
        <begin position="21"/>
        <end position="32"/>
    </location>
</feature>
<comment type="caution">
    <text evidence="2">The sequence shown here is derived from an EMBL/GenBank/DDBJ whole genome shotgun (WGS) entry which is preliminary data.</text>
</comment>
<feature type="region of interest" description="Disordered" evidence="1">
    <location>
        <begin position="1"/>
        <end position="76"/>
    </location>
</feature>
<evidence type="ECO:0000313" key="2">
    <source>
        <dbReference type="EMBL" id="KAK3174440.1"/>
    </source>
</evidence>
<evidence type="ECO:0000313" key="3">
    <source>
        <dbReference type="Proteomes" id="UP001276659"/>
    </source>
</evidence>
<dbReference type="Proteomes" id="UP001276659">
    <property type="component" value="Unassembled WGS sequence"/>
</dbReference>
<gene>
    <name evidence="2" type="ORF">OEA41_001686</name>
</gene>
<organism evidence="2 3">
    <name type="scientific">Lepraria neglecta</name>
    <dbReference type="NCBI Taxonomy" id="209136"/>
    <lineage>
        <taxon>Eukaryota</taxon>
        <taxon>Fungi</taxon>
        <taxon>Dikarya</taxon>
        <taxon>Ascomycota</taxon>
        <taxon>Pezizomycotina</taxon>
        <taxon>Lecanoromycetes</taxon>
        <taxon>OSLEUM clade</taxon>
        <taxon>Lecanoromycetidae</taxon>
        <taxon>Lecanorales</taxon>
        <taxon>Lecanorineae</taxon>
        <taxon>Stereocaulaceae</taxon>
        <taxon>Lepraria</taxon>
    </lineage>
</organism>
<dbReference type="AlphaFoldDB" id="A0AAD9ZAJ5"/>
<proteinExistence type="predicted"/>
<accession>A0AAD9ZAJ5</accession>
<feature type="compositionally biased region" description="Basic and acidic residues" evidence="1">
    <location>
        <begin position="1"/>
        <end position="20"/>
    </location>
</feature>
<evidence type="ECO:0000256" key="1">
    <source>
        <dbReference type="SAM" id="MobiDB-lite"/>
    </source>
</evidence>
<keyword evidence="3" id="KW-1185">Reference proteome</keyword>
<sequence length="76" mass="8425">MCPEHVENEHSENEHFENEFSSHTAASTSSDSEMVEDEYGEVQGTPEESERESELTSLSTEADTTPSSDETIAVRT</sequence>
<dbReference type="EMBL" id="JASNWA010000006">
    <property type="protein sequence ID" value="KAK3174440.1"/>
    <property type="molecule type" value="Genomic_DNA"/>
</dbReference>
<name>A0AAD9ZAJ5_9LECA</name>
<reference evidence="2" key="1">
    <citation type="submission" date="2022-11" db="EMBL/GenBank/DDBJ databases">
        <title>Chromosomal genome sequence assembly and mating type (MAT) locus characterization of the leprose asexual lichenized fungus Lepraria neglecta (Nyl.) Erichsen.</title>
        <authorList>
            <person name="Allen J.L."/>
            <person name="Pfeffer B."/>
        </authorList>
    </citation>
    <scope>NUCLEOTIDE SEQUENCE</scope>
    <source>
        <strain evidence="2">Allen 5258</strain>
    </source>
</reference>